<dbReference type="Gene3D" id="3.40.50.2300">
    <property type="match status" value="1"/>
</dbReference>
<name>A0A1B1Z9F4_9BACL</name>
<evidence type="ECO:0000256" key="1">
    <source>
        <dbReference type="ARBA" id="ARBA00023015"/>
    </source>
</evidence>
<dbReference type="InterPro" id="IPR009057">
    <property type="entry name" value="Homeodomain-like_sf"/>
</dbReference>
<dbReference type="GO" id="GO:0000160">
    <property type="term" value="P:phosphorelay signal transduction system"/>
    <property type="evidence" value="ECO:0007669"/>
    <property type="project" value="InterPro"/>
</dbReference>
<dbReference type="SUPFAM" id="SSF46689">
    <property type="entry name" value="Homeodomain-like"/>
    <property type="match status" value="2"/>
</dbReference>
<evidence type="ECO:0000259" key="5">
    <source>
        <dbReference type="PROSITE" id="PS01124"/>
    </source>
</evidence>
<dbReference type="RefSeq" id="WP_066293772.1">
    <property type="nucleotide sequence ID" value="NZ_CP016761.1"/>
</dbReference>
<dbReference type="InterPro" id="IPR001789">
    <property type="entry name" value="Sig_transdc_resp-reg_receiver"/>
</dbReference>
<proteinExistence type="predicted"/>
<dbReference type="OrthoDB" id="342399at2"/>
<protein>
    <recommendedName>
        <fullName evidence="9">DNA-binding response regulator</fullName>
    </recommendedName>
</protein>
<dbReference type="PANTHER" id="PTHR43280">
    <property type="entry name" value="ARAC-FAMILY TRANSCRIPTIONAL REGULATOR"/>
    <property type="match status" value="1"/>
</dbReference>
<dbReference type="InterPro" id="IPR011006">
    <property type="entry name" value="CheY-like_superfamily"/>
</dbReference>
<evidence type="ECO:0000256" key="3">
    <source>
        <dbReference type="ARBA" id="ARBA00023163"/>
    </source>
</evidence>
<dbReference type="Pfam" id="PF00072">
    <property type="entry name" value="Response_reg"/>
    <property type="match status" value="1"/>
</dbReference>
<dbReference type="InterPro" id="IPR020449">
    <property type="entry name" value="Tscrpt_reg_AraC-type_HTH"/>
</dbReference>
<dbReference type="SMART" id="SM00448">
    <property type="entry name" value="REC"/>
    <property type="match status" value="1"/>
</dbReference>
<dbReference type="Proteomes" id="UP000077412">
    <property type="component" value="Chromosome"/>
</dbReference>
<dbReference type="PROSITE" id="PS00041">
    <property type="entry name" value="HTH_ARAC_FAMILY_1"/>
    <property type="match status" value="1"/>
</dbReference>
<dbReference type="KEGG" id="far:ABE41_018820"/>
<dbReference type="PANTHER" id="PTHR43280:SF2">
    <property type="entry name" value="HTH-TYPE TRANSCRIPTIONAL REGULATOR EXSA"/>
    <property type="match status" value="1"/>
</dbReference>
<dbReference type="Pfam" id="PF12833">
    <property type="entry name" value="HTH_18"/>
    <property type="match status" value="1"/>
</dbReference>
<feature type="domain" description="HTH araC/xylS-type" evidence="5">
    <location>
        <begin position="412"/>
        <end position="510"/>
    </location>
</feature>
<dbReference type="AlphaFoldDB" id="A0A1B1Z9F4"/>
<evidence type="ECO:0000313" key="8">
    <source>
        <dbReference type="Proteomes" id="UP000077412"/>
    </source>
</evidence>
<keyword evidence="4" id="KW-0597">Phosphoprotein</keyword>
<accession>A0A1B1Z9F4</accession>
<dbReference type="PROSITE" id="PS01124">
    <property type="entry name" value="HTH_ARAC_FAMILY_2"/>
    <property type="match status" value="1"/>
</dbReference>
<feature type="domain" description="Response regulatory" evidence="6">
    <location>
        <begin position="3"/>
        <end position="120"/>
    </location>
</feature>
<dbReference type="GO" id="GO:0043565">
    <property type="term" value="F:sequence-specific DNA binding"/>
    <property type="evidence" value="ECO:0007669"/>
    <property type="project" value="InterPro"/>
</dbReference>
<evidence type="ECO:0008006" key="9">
    <source>
        <dbReference type="Google" id="ProtNLM"/>
    </source>
</evidence>
<evidence type="ECO:0000256" key="2">
    <source>
        <dbReference type="ARBA" id="ARBA00023125"/>
    </source>
</evidence>
<dbReference type="STRING" id="255247.ABE41_018820"/>
<dbReference type="CDD" id="cd17536">
    <property type="entry name" value="REC_YesN-like"/>
    <property type="match status" value="1"/>
</dbReference>
<feature type="modified residue" description="4-aspartylphosphate" evidence="4">
    <location>
        <position position="55"/>
    </location>
</feature>
<dbReference type="PRINTS" id="PR00032">
    <property type="entry name" value="HTHARAC"/>
</dbReference>
<dbReference type="SUPFAM" id="SSF52172">
    <property type="entry name" value="CheY-like"/>
    <property type="match status" value="1"/>
</dbReference>
<keyword evidence="2" id="KW-0238">DNA-binding</keyword>
<sequence>MYKVMIVDDEPVIRYGLKASIPLDDGKYELTGAFANGKEALGFFKKQCPDILITDIKMPVMDGLELARLALDIHPSLKIIFISSYSDFNYVREGLKLGAVDYLLKPTLEPEDLLQLIEKCALLIEQEQKIQHDLHEHRETQKGLHRKELEQELKLTLATNEHRPDPVKWNSVFQKGFVIAYGRIHKRKELAEKYGYLFAGIKAEEVVDVFYRFFDTGTMFSLYNSDVVLVLPHEKELENGLHHVKNKLEGETGITLLFGYQTGEEATQFNTCFYQAKEACDHHFYDVSNECYPYAADFLEEESKTNGYQTSLKEAVGESDSVKIELIKEEWIAEWEKRSAAPDRVKREAGQMLSILFQRKVDIPILLQKMDELTHTETVEELKALLYATIAQWDVEHPVSFDSLTSHQHLMEKALHYIKQNYTSDLTLQKMADYSYISKNYFSLLFKKYMDQNFIDYVISLRIKKAEDLLANTSLKVYEVAHKSGFNDVKYFSKLFKKLTGFSPVEFREKAHQ</sequence>
<evidence type="ECO:0000259" key="6">
    <source>
        <dbReference type="PROSITE" id="PS50110"/>
    </source>
</evidence>
<dbReference type="GO" id="GO:0003700">
    <property type="term" value="F:DNA-binding transcription factor activity"/>
    <property type="evidence" value="ECO:0007669"/>
    <property type="project" value="InterPro"/>
</dbReference>
<dbReference type="Gene3D" id="1.10.10.60">
    <property type="entry name" value="Homeodomain-like"/>
    <property type="match status" value="2"/>
</dbReference>
<keyword evidence="8" id="KW-1185">Reference proteome</keyword>
<dbReference type="EMBL" id="CP016761">
    <property type="protein sequence ID" value="ANX14070.1"/>
    <property type="molecule type" value="Genomic_DNA"/>
</dbReference>
<organism evidence="7 8">
    <name type="scientific">Fictibacillus arsenicus</name>
    <dbReference type="NCBI Taxonomy" id="255247"/>
    <lineage>
        <taxon>Bacteria</taxon>
        <taxon>Bacillati</taxon>
        <taxon>Bacillota</taxon>
        <taxon>Bacilli</taxon>
        <taxon>Bacillales</taxon>
        <taxon>Fictibacillaceae</taxon>
        <taxon>Fictibacillus</taxon>
    </lineage>
</organism>
<dbReference type="SMART" id="SM00342">
    <property type="entry name" value="HTH_ARAC"/>
    <property type="match status" value="1"/>
</dbReference>
<dbReference type="PROSITE" id="PS50110">
    <property type="entry name" value="RESPONSE_REGULATORY"/>
    <property type="match status" value="1"/>
</dbReference>
<gene>
    <name evidence="7" type="ORF">ABE41_018820</name>
</gene>
<evidence type="ECO:0000313" key="7">
    <source>
        <dbReference type="EMBL" id="ANX14070.1"/>
    </source>
</evidence>
<keyword evidence="1" id="KW-0805">Transcription regulation</keyword>
<dbReference type="InterPro" id="IPR018060">
    <property type="entry name" value="HTH_AraC"/>
</dbReference>
<evidence type="ECO:0000256" key="4">
    <source>
        <dbReference type="PROSITE-ProRule" id="PRU00169"/>
    </source>
</evidence>
<dbReference type="InterPro" id="IPR018062">
    <property type="entry name" value="HTH_AraC-typ_CS"/>
</dbReference>
<reference evidence="7 8" key="1">
    <citation type="submission" date="2016-08" db="EMBL/GenBank/DDBJ databases">
        <title>Complete genome sequence of Fictibacillus arsenicus G25-54, a strain with toxicity to nematodes and a potential arsenic-resistance activity.</title>
        <authorList>
            <person name="Zheng Z."/>
        </authorList>
    </citation>
    <scope>NUCLEOTIDE SEQUENCE [LARGE SCALE GENOMIC DNA]</scope>
    <source>
        <strain evidence="7 8">G25-54</strain>
    </source>
</reference>
<keyword evidence="3" id="KW-0804">Transcription</keyword>